<protein>
    <submittedName>
        <fullName evidence="1">Uncharacterized protein</fullName>
    </submittedName>
</protein>
<evidence type="ECO:0000313" key="2">
    <source>
        <dbReference type="Proteomes" id="UP000030665"/>
    </source>
</evidence>
<name>A0A077ZG70_TRITR</name>
<accession>A0A077ZG70</accession>
<reference evidence="1" key="1">
    <citation type="submission" date="2014-01" db="EMBL/GenBank/DDBJ databases">
        <authorList>
            <person name="Aslett M."/>
        </authorList>
    </citation>
    <scope>NUCLEOTIDE SEQUENCE</scope>
</reference>
<dbReference type="EMBL" id="HG806415">
    <property type="protein sequence ID" value="CDW58799.1"/>
    <property type="molecule type" value="Genomic_DNA"/>
</dbReference>
<organism evidence="1 2">
    <name type="scientific">Trichuris trichiura</name>
    <name type="common">Whipworm</name>
    <name type="synonym">Trichocephalus trichiurus</name>
    <dbReference type="NCBI Taxonomy" id="36087"/>
    <lineage>
        <taxon>Eukaryota</taxon>
        <taxon>Metazoa</taxon>
        <taxon>Ecdysozoa</taxon>
        <taxon>Nematoda</taxon>
        <taxon>Enoplea</taxon>
        <taxon>Dorylaimia</taxon>
        <taxon>Trichinellida</taxon>
        <taxon>Trichuridae</taxon>
        <taxon>Trichuris</taxon>
    </lineage>
</organism>
<gene>
    <name evidence="1" type="ORF">TTRE_0000712401</name>
</gene>
<dbReference type="AlphaFoldDB" id="A0A077ZG70"/>
<dbReference type="Proteomes" id="UP000030665">
    <property type="component" value="Unassembled WGS sequence"/>
</dbReference>
<reference evidence="1" key="2">
    <citation type="submission" date="2014-03" db="EMBL/GenBank/DDBJ databases">
        <title>The whipworm genome and dual-species transcriptomics of an intimate host-pathogen interaction.</title>
        <authorList>
            <person name="Foth B.J."/>
            <person name="Tsai I.J."/>
            <person name="Reid A.J."/>
            <person name="Bancroft A.J."/>
            <person name="Nichol S."/>
            <person name="Tracey A."/>
            <person name="Holroyd N."/>
            <person name="Cotton J.A."/>
            <person name="Stanley E.J."/>
            <person name="Zarowiecki M."/>
            <person name="Liu J.Z."/>
            <person name="Huckvale T."/>
            <person name="Cooper P.J."/>
            <person name="Grencis R.K."/>
            <person name="Berriman M."/>
        </authorList>
    </citation>
    <scope>NUCLEOTIDE SEQUENCE [LARGE SCALE GENOMIC DNA]</scope>
</reference>
<sequence>MASKILEALQPQELKDHWGAASADLGAASTFSEEFKETVNQKGYLPRTYSGTSKVGHLYDVDHLPKLTEF</sequence>
<evidence type="ECO:0000313" key="1">
    <source>
        <dbReference type="EMBL" id="CDW58799.1"/>
    </source>
</evidence>
<keyword evidence="2" id="KW-1185">Reference proteome</keyword>
<proteinExistence type="predicted"/>